<accession>A0ABW8YWJ9</accession>
<dbReference type="InterPro" id="IPR016032">
    <property type="entry name" value="Sig_transdc_resp-reg_C-effctor"/>
</dbReference>
<dbReference type="SMART" id="SM00421">
    <property type="entry name" value="HTH_LUXR"/>
    <property type="match status" value="1"/>
</dbReference>
<dbReference type="SUPFAM" id="SSF46894">
    <property type="entry name" value="C-terminal effector domain of the bipartite response regulators"/>
    <property type="match status" value="1"/>
</dbReference>
<comment type="caution">
    <text evidence="2">The sequence shown here is derived from an EMBL/GenBank/DDBJ whole genome shotgun (WGS) entry which is preliminary data.</text>
</comment>
<dbReference type="CDD" id="cd06170">
    <property type="entry name" value="LuxR_C_like"/>
    <property type="match status" value="1"/>
</dbReference>
<dbReference type="InterPro" id="IPR000792">
    <property type="entry name" value="Tscrpt_reg_LuxR_C"/>
</dbReference>
<dbReference type="PRINTS" id="PR00038">
    <property type="entry name" value="HTHLUXR"/>
</dbReference>
<dbReference type="RefSeq" id="WP_408084960.1">
    <property type="nucleotide sequence ID" value="NZ_JBELPZ010000009.1"/>
</dbReference>
<gene>
    <name evidence="2" type="ORF">ABS766_09770</name>
</gene>
<proteinExistence type="predicted"/>
<dbReference type="InterPro" id="IPR036388">
    <property type="entry name" value="WH-like_DNA-bd_sf"/>
</dbReference>
<evidence type="ECO:0000313" key="2">
    <source>
        <dbReference type="EMBL" id="MFL9844706.1"/>
    </source>
</evidence>
<reference evidence="2 3" key="1">
    <citation type="submission" date="2024-06" db="EMBL/GenBank/DDBJ databases">
        <authorList>
            <person name="Kaempfer P."/>
            <person name="Viver T."/>
        </authorList>
    </citation>
    <scope>NUCLEOTIDE SEQUENCE [LARGE SCALE GENOMIC DNA]</scope>
    <source>
        <strain evidence="2 3">ST-119</strain>
    </source>
</reference>
<name>A0ABW8YWJ9_9FLAO</name>
<dbReference type="Gene3D" id="1.10.10.10">
    <property type="entry name" value="Winged helix-like DNA-binding domain superfamily/Winged helix DNA-binding domain"/>
    <property type="match status" value="1"/>
</dbReference>
<dbReference type="EMBL" id="JBELPZ010000009">
    <property type="protein sequence ID" value="MFL9844706.1"/>
    <property type="molecule type" value="Genomic_DNA"/>
</dbReference>
<protein>
    <submittedName>
        <fullName evidence="2">Helix-turn-helix transcriptional regulator</fullName>
    </submittedName>
</protein>
<sequence>MYNKSNTKFLLPQARPLPAGLLPGDFGTELFGCRDSRKVFALVDGRTIPFTNINPALKARIFEKMLGDNPAMNDLKGMDENAALEEFAFCLFGDADHKPDFTPDGTMGEVENFRCSGNCRCLKWNSKQIRINGNTLTRREIEVADKLASDKPDKLIAQELHMSTGTLSVHKRNIYSKAGVLSRPGLLEQAYIERVVL</sequence>
<evidence type="ECO:0000259" key="1">
    <source>
        <dbReference type="PROSITE" id="PS50043"/>
    </source>
</evidence>
<evidence type="ECO:0000313" key="3">
    <source>
        <dbReference type="Proteomes" id="UP001629156"/>
    </source>
</evidence>
<dbReference type="Proteomes" id="UP001629156">
    <property type="component" value="Unassembled WGS sequence"/>
</dbReference>
<organism evidence="2 3">
    <name type="scientific">Flavobacterium rhizosphaerae</name>
    <dbReference type="NCBI Taxonomy" id="3163298"/>
    <lineage>
        <taxon>Bacteria</taxon>
        <taxon>Pseudomonadati</taxon>
        <taxon>Bacteroidota</taxon>
        <taxon>Flavobacteriia</taxon>
        <taxon>Flavobacteriales</taxon>
        <taxon>Flavobacteriaceae</taxon>
        <taxon>Flavobacterium</taxon>
    </lineage>
</organism>
<dbReference type="PROSITE" id="PS50043">
    <property type="entry name" value="HTH_LUXR_2"/>
    <property type="match status" value="1"/>
</dbReference>
<keyword evidence="3" id="KW-1185">Reference proteome</keyword>
<dbReference type="Pfam" id="PF00196">
    <property type="entry name" value="GerE"/>
    <property type="match status" value="1"/>
</dbReference>
<feature type="domain" description="HTH luxR-type" evidence="1">
    <location>
        <begin position="129"/>
        <end position="194"/>
    </location>
</feature>